<dbReference type="Proteomes" id="UP000198341">
    <property type="component" value="Chromosome 15"/>
</dbReference>
<keyword evidence="8" id="KW-1185">Reference proteome</keyword>
<evidence type="ECO:0000256" key="5">
    <source>
        <dbReference type="SAM" id="MobiDB-lite"/>
    </source>
</evidence>
<dbReference type="AlphaFoldDB" id="K8F556"/>
<organism evidence="7 8">
    <name type="scientific">Bathycoccus prasinos</name>
    <dbReference type="NCBI Taxonomy" id="41875"/>
    <lineage>
        <taxon>Eukaryota</taxon>
        <taxon>Viridiplantae</taxon>
        <taxon>Chlorophyta</taxon>
        <taxon>Mamiellophyceae</taxon>
        <taxon>Mamiellales</taxon>
        <taxon>Bathycoccaceae</taxon>
        <taxon>Bathycoccus</taxon>
    </lineage>
</organism>
<evidence type="ECO:0000256" key="4">
    <source>
        <dbReference type="HAMAP-Rule" id="MF_03028"/>
    </source>
</evidence>
<comment type="function">
    <text evidence="4">Required for maturation of ribosomal RNAs and formation of the large ribosomal subunit.</text>
</comment>
<dbReference type="SUPFAM" id="SSF52113">
    <property type="entry name" value="BRCT domain"/>
    <property type="match status" value="1"/>
</dbReference>
<feature type="region of interest" description="Disordered" evidence="5">
    <location>
        <begin position="542"/>
        <end position="650"/>
    </location>
</feature>
<evidence type="ECO:0000256" key="3">
    <source>
        <dbReference type="ARBA" id="ARBA00023242"/>
    </source>
</evidence>
<dbReference type="GO" id="GO:0030687">
    <property type="term" value="C:preribosome, large subunit precursor"/>
    <property type="evidence" value="ECO:0007669"/>
    <property type="project" value="UniProtKB-UniRule"/>
</dbReference>
<dbReference type="EMBL" id="FO082264">
    <property type="protein sequence ID" value="CCO19915.1"/>
    <property type="molecule type" value="Genomic_DNA"/>
</dbReference>
<dbReference type="CDD" id="cd17709">
    <property type="entry name" value="BRCT_pescadillo_like"/>
    <property type="match status" value="1"/>
</dbReference>
<dbReference type="GO" id="GO:0005654">
    <property type="term" value="C:nucleoplasm"/>
    <property type="evidence" value="ECO:0007669"/>
    <property type="project" value="UniProtKB-SubCell"/>
</dbReference>
<feature type="compositionally biased region" description="Basic and acidic residues" evidence="5">
    <location>
        <begin position="305"/>
        <end position="320"/>
    </location>
</feature>
<feature type="compositionally biased region" description="Basic and acidic residues" evidence="5">
    <location>
        <begin position="568"/>
        <end position="579"/>
    </location>
</feature>
<feature type="region of interest" description="Disordered" evidence="5">
    <location>
        <begin position="305"/>
        <end position="326"/>
    </location>
</feature>
<keyword evidence="3 4" id="KW-0539">Nucleus</keyword>
<dbReference type="Pfam" id="PF06732">
    <property type="entry name" value="Pescadillo_N"/>
    <property type="match status" value="1"/>
</dbReference>
<dbReference type="GO" id="GO:0000466">
    <property type="term" value="P:maturation of 5.8S rRNA from tricistronic rRNA transcript (SSU-rRNA, 5.8S rRNA, LSU-rRNA)"/>
    <property type="evidence" value="ECO:0007669"/>
    <property type="project" value="UniProtKB-UniRule"/>
</dbReference>
<dbReference type="GeneID" id="19011433"/>
<dbReference type="InterPro" id="IPR036420">
    <property type="entry name" value="BRCT_dom_sf"/>
</dbReference>
<dbReference type="RefSeq" id="XP_007508829.1">
    <property type="nucleotide sequence ID" value="XM_007508767.1"/>
</dbReference>
<dbReference type="Pfam" id="PF16589">
    <property type="entry name" value="BRCT_2"/>
    <property type="match status" value="1"/>
</dbReference>
<keyword evidence="1 4" id="KW-0690">Ribosome biogenesis</keyword>
<dbReference type="Gene3D" id="3.40.50.10190">
    <property type="entry name" value="BRCT domain"/>
    <property type="match status" value="1"/>
</dbReference>
<dbReference type="GO" id="GO:0070545">
    <property type="term" value="C:PeBoW complex"/>
    <property type="evidence" value="ECO:0007669"/>
    <property type="project" value="TreeGrafter"/>
</dbReference>
<sequence>MGGGKKNKVNGTGKVLAKSKLKMKKGNLGKSRTSSNASRYVTRNEALNKLQLKLSDFRRLCILKGIHPREPKKKVKGQGKTYYHAKDIAFLLHEPLMKTFRELRAHERKIKKAKAKKHFNQVDRLREHKPMYTLDHLVKERYPTFLDALRDLDDCLTLVHLFALLPAAKRHGIPQDIVAKSRELSLEFQSYVTRKRALRKVFISVKGIYYEAEIRGEPVVWLVSHNMQQTLPEDVDYRVMLTFLEFYISMTTFVNHQLYHEDNLRYPPVLDVALEDAATGAVAIVHELKKKIENATLVAQARENAAKAKADDDVNDDGEKPKKRKKTLAEKLKEIAQFEDGEDEDDIAEREAAERERERENEQLRMEENIEMMTTGDEADAQMATTITDEERNANLSDRELLILDRKRRANLFNGLTFLIKRECPREAMVFIVKSFGGEVCWEGEGSPIDVDEEKDKITHVIMDRPLPNDQKPAAEISREFVVPQWVCDCANYRILIPTEKYFPGKKPPPHLSPFVDPEEEGYYPEYLLELMKLQHDFGVPGRKKLPSSASGTDKKKPKKTEEEEEEETHRKELEKEIKGVPYSKSLENEKIDDDSDDSDSDSDSYPGEEGESEDSDPDESSSDEDDDDETGEKRVKSKLTPEMAMREKDKIVRERVQKGGEEAELDHLRSALLPRKKRELYKAMQIGLAKKEKRAEELRKRAAELKQMARDKGGNKRVKTTKGAGAAGGAKKKQKKK</sequence>
<comment type="subcellular location">
    <subcellularLocation>
        <location evidence="4">Nucleus</location>
        <location evidence="4">Nucleolus</location>
    </subcellularLocation>
    <subcellularLocation>
        <location evidence="4">Nucleus</location>
        <location evidence="4">Nucleoplasm</location>
    </subcellularLocation>
</comment>
<feature type="region of interest" description="Disordered" evidence="5">
    <location>
        <begin position="708"/>
        <end position="738"/>
    </location>
</feature>
<keyword evidence="2 4" id="KW-0698">rRNA processing</keyword>
<feature type="domain" description="BRCT" evidence="6">
    <location>
        <begin position="408"/>
        <end position="504"/>
    </location>
</feature>
<dbReference type="PANTHER" id="PTHR12221:SF6">
    <property type="entry name" value="PESCADILLO HOMOLOG"/>
    <property type="match status" value="1"/>
</dbReference>
<dbReference type="GO" id="GO:0003723">
    <property type="term" value="F:RNA binding"/>
    <property type="evidence" value="ECO:0007669"/>
    <property type="project" value="TreeGrafter"/>
</dbReference>
<dbReference type="STRING" id="41875.K8F556"/>
<dbReference type="eggNOG" id="KOG2481">
    <property type="taxonomic scope" value="Eukaryota"/>
</dbReference>
<accession>K8F556</accession>
<feature type="compositionally biased region" description="Basic and acidic residues" evidence="5">
    <location>
        <begin position="349"/>
        <end position="361"/>
    </location>
</feature>
<dbReference type="HAMAP" id="MF_03028">
    <property type="entry name" value="Pescadillo"/>
    <property type="match status" value="1"/>
</dbReference>
<proteinExistence type="inferred from homology"/>
<dbReference type="OrthoDB" id="10264910at2759"/>
<name>K8F556_9CHLO</name>
<evidence type="ECO:0000313" key="8">
    <source>
        <dbReference type="Proteomes" id="UP000198341"/>
    </source>
</evidence>
<reference evidence="7 8" key="1">
    <citation type="submission" date="2011-10" db="EMBL/GenBank/DDBJ databases">
        <authorList>
            <person name="Genoscope - CEA"/>
        </authorList>
    </citation>
    <scope>NUCLEOTIDE SEQUENCE [LARGE SCALE GENOMIC DNA]</scope>
    <source>
        <strain evidence="7 8">RCC 1105</strain>
    </source>
</reference>
<dbReference type="GO" id="GO:0000463">
    <property type="term" value="P:maturation of LSU-rRNA from tricistronic rRNA transcript (SSU-rRNA, 5.8S rRNA, LSU-rRNA)"/>
    <property type="evidence" value="ECO:0007669"/>
    <property type="project" value="UniProtKB-UniRule"/>
</dbReference>
<evidence type="ECO:0000256" key="1">
    <source>
        <dbReference type="ARBA" id="ARBA00022517"/>
    </source>
</evidence>
<dbReference type="PROSITE" id="PS50172">
    <property type="entry name" value="BRCT"/>
    <property type="match status" value="1"/>
</dbReference>
<dbReference type="PANTHER" id="PTHR12221">
    <property type="entry name" value="PESCADILLO - RELATED"/>
    <property type="match status" value="1"/>
</dbReference>
<dbReference type="InterPro" id="IPR001357">
    <property type="entry name" value="BRCT_dom"/>
</dbReference>
<evidence type="ECO:0000256" key="2">
    <source>
        <dbReference type="ARBA" id="ARBA00022552"/>
    </source>
</evidence>
<evidence type="ECO:0000313" key="7">
    <source>
        <dbReference type="EMBL" id="CCO19915.1"/>
    </source>
</evidence>
<evidence type="ECO:0000259" key="6">
    <source>
        <dbReference type="PROSITE" id="PS50172"/>
    </source>
</evidence>
<dbReference type="InterPro" id="IPR010613">
    <property type="entry name" value="PES"/>
</dbReference>
<dbReference type="KEGG" id="bpg:Bathy15g02100"/>
<comment type="similarity">
    <text evidence="4">Belongs to the pescadillo family.</text>
</comment>
<dbReference type="GO" id="GO:0043021">
    <property type="term" value="F:ribonucleoprotein complex binding"/>
    <property type="evidence" value="ECO:0007669"/>
    <property type="project" value="UniProtKB-UniRule"/>
</dbReference>
<feature type="compositionally biased region" description="Acidic residues" evidence="5">
    <location>
        <begin position="591"/>
        <end position="631"/>
    </location>
</feature>
<protein>
    <recommendedName>
        <fullName evidence="4">Pescadillo homolog</fullName>
    </recommendedName>
</protein>
<gene>
    <name evidence="7" type="ordered locus">Bathy15g02100</name>
</gene>
<feature type="compositionally biased region" description="Acidic residues" evidence="5">
    <location>
        <begin position="339"/>
        <end position="348"/>
    </location>
</feature>
<feature type="region of interest" description="Disordered" evidence="5">
    <location>
        <begin position="339"/>
        <end position="361"/>
    </location>
</feature>